<dbReference type="PROSITE" id="PS51012">
    <property type="entry name" value="ABC_TM2"/>
    <property type="match status" value="1"/>
</dbReference>
<evidence type="ECO:0000313" key="10">
    <source>
        <dbReference type="EMBL" id="OUN03817.1"/>
    </source>
</evidence>
<keyword evidence="3 8" id="KW-0813">Transport</keyword>
<dbReference type="InterPro" id="IPR000412">
    <property type="entry name" value="ABC_2_transport"/>
</dbReference>
<proteinExistence type="inferred from homology"/>
<reference evidence="11" key="1">
    <citation type="submission" date="2017-04" db="EMBL/GenBank/DDBJ databases">
        <title>Function of individual gut microbiota members based on whole genome sequencing of pure cultures obtained from chicken caecum.</title>
        <authorList>
            <person name="Medvecky M."/>
            <person name="Cejkova D."/>
            <person name="Polansky O."/>
            <person name="Karasova D."/>
            <person name="Kubasova T."/>
            <person name="Cizek A."/>
            <person name="Rychlik I."/>
        </authorList>
    </citation>
    <scope>NUCLEOTIDE SEQUENCE [LARGE SCALE GENOMIC DNA]</scope>
    <source>
        <strain evidence="11">An90</strain>
    </source>
</reference>
<evidence type="ECO:0000256" key="2">
    <source>
        <dbReference type="ARBA" id="ARBA00007783"/>
    </source>
</evidence>
<comment type="caution">
    <text evidence="10">The sequence shown here is derived from an EMBL/GenBank/DDBJ whole genome shotgun (WGS) entry which is preliminary data.</text>
</comment>
<dbReference type="GO" id="GO:0140359">
    <property type="term" value="F:ABC-type transporter activity"/>
    <property type="evidence" value="ECO:0007669"/>
    <property type="project" value="InterPro"/>
</dbReference>
<name>A0A1Y3QZK8_9BACT</name>
<evidence type="ECO:0000313" key="11">
    <source>
        <dbReference type="Proteomes" id="UP000195772"/>
    </source>
</evidence>
<dbReference type="GO" id="GO:0043190">
    <property type="term" value="C:ATP-binding cassette (ABC) transporter complex"/>
    <property type="evidence" value="ECO:0007669"/>
    <property type="project" value="InterPro"/>
</dbReference>
<feature type="transmembrane region" description="Helical" evidence="8">
    <location>
        <begin position="213"/>
        <end position="236"/>
    </location>
</feature>
<dbReference type="InterPro" id="IPR013525">
    <property type="entry name" value="ABC2_TM"/>
</dbReference>
<keyword evidence="7 8" id="KW-0472">Membrane</keyword>
<feature type="transmembrane region" description="Helical" evidence="8">
    <location>
        <begin position="281"/>
        <end position="301"/>
    </location>
</feature>
<comment type="similarity">
    <text evidence="2 8">Belongs to the ABC-2 integral membrane protein family.</text>
</comment>
<protein>
    <recommendedName>
        <fullName evidence="8">Transport permease protein</fullName>
    </recommendedName>
</protein>
<evidence type="ECO:0000256" key="7">
    <source>
        <dbReference type="ARBA" id="ARBA00023136"/>
    </source>
</evidence>
<dbReference type="eggNOG" id="COG0842">
    <property type="taxonomic scope" value="Bacteria"/>
</dbReference>
<sequence length="364" mass="39653">MGGFLSFVKKEMLHILRDRRTMLIVLGIPVMQLLLFGFAISVEINNIDFAVVAPRPTAAVRQQVERLAANPYFTFRGYVTQAEADGVLRAGRADAVVAFAGDYDRLTADAERVALGEKAVQLVFDASNPNTASAGAGYMQSILLAGQQSGAATPETRLLYNPQMKSAYNFVPGIMGLIFILICAMMTSVSIVREKETGTMEVLLVSPVRPIRIIFAKMIPYFLLSCFNLVTILLLARFVLGMPVAGSVAGLVGMSLLYLLLALALGLFISTVADTQVTAMLVSGMLLMLPVIMLSGMVFPIENMPGVLQWVSCVIPARWYIDAVRKLMIEGLPFRAVLREFFILAGMTALLIGVALKKFNDKLE</sequence>
<evidence type="ECO:0000256" key="6">
    <source>
        <dbReference type="ARBA" id="ARBA00022989"/>
    </source>
</evidence>
<feature type="transmembrane region" description="Helical" evidence="8">
    <location>
        <begin position="170"/>
        <end position="192"/>
    </location>
</feature>
<keyword evidence="5 8" id="KW-0812">Transmembrane</keyword>
<keyword evidence="6 8" id="KW-1133">Transmembrane helix</keyword>
<dbReference type="InterPro" id="IPR051449">
    <property type="entry name" value="ABC-2_transporter_component"/>
</dbReference>
<gene>
    <name evidence="10" type="ORF">B5G41_04955</name>
</gene>
<dbReference type="AlphaFoldDB" id="A0A1Y3QZK8"/>
<evidence type="ECO:0000256" key="3">
    <source>
        <dbReference type="ARBA" id="ARBA00022448"/>
    </source>
</evidence>
<evidence type="ECO:0000256" key="8">
    <source>
        <dbReference type="RuleBase" id="RU361157"/>
    </source>
</evidence>
<feature type="transmembrane region" description="Helical" evidence="8">
    <location>
        <begin position="336"/>
        <end position="356"/>
    </location>
</feature>
<evidence type="ECO:0000256" key="4">
    <source>
        <dbReference type="ARBA" id="ARBA00022475"/>
    </source>
</evidence>
<dbReference type="Pfam" id="PF12698">
    <property type="entry name" value="ABC2_membrane_3"/>
    <property type="match status" value="1"/>
</dbReference>
<dbReference type="Proteomes" id="UP000195772">
    <property type="component" value="Unassembled WGS sequence"/>
</dbReference>
<keyword evidence="4 8" id="KW-1003">Cell membrane</keyword>
<feature type="transmembrane region" description="Helical" evidence="8">
    <location>
        <begin position="21"/>
        <end position="42"/>
    </location>
</feature>
<evidence type="ECO:0000256" key="5">
    <source>
        <dbReference type="ARBA" id="ARBA00022692"/>
    </source>
</evidence>
<dbReference type="PRINTS" id="PR00164">
    <property type="entry name" value="ABC2TRNSPORT"/>
</dbReference>
<accession>A0A1Y3QZK8</accession>
<dbReference type="InterPro" id="IPR047817">
    <property type="entry name" value="ABC2_TM_bact-type"/>
</dbReference>
<feature type="domain" description="ABC transmembrane type-2" evidence="9">
    <location>
        <begin position="120"/>
        <end position="362"/>
    </location>
</feature>
<dbReference type="PANTHER" id="PTHR30294:SF29">
    <property type="entry name" value="MULTIDRUG ABC TRANSPORTER PERMEASE YBHS-RELATED"/>
    <property type="match status" value="1"/>
</dbReference>
<feature type="transmembrane region" description="Helical" evidence="8">
    <location>
        <begin position="248"/>
        <end position="269"/>
    </location>
</feature>
<evidence type="ECO:0000259" key="9">
    <source>
        <dbReference type="PROSITE" id="PS51012"/>
    </source>
</evidence>
<evidence type="ECO:0000256" key="1">
    <source>
        <dbReference type="ARBA" id="ARBA00004651"/>
    </source>
</evidence>
<dbReference type="PANTHER" id="PTHR30294">
    <property type="entry name" value="MEMBRANE COMPONENT OF ABC TRANSPORTER YHHJ-RELATED"/>
    <property type="match status" value="1"/>
</dbReference>
<organism evidence="10 11">
    <name type="scientific">Alistipes onderdonkii</name>
    <dbReference type="NCBI Taxonomy" id="328813"/>
    <lineage>
        <taxon>Bacteria</taxon>
        <taxon>Pseudomonadati</taxon>
        <taxon>Bacteroidota</taxon>
        <taxon>Bacteroidia</taxon>
        <taxon>Bacteroidales</taxon>
        <taxon>Rikenellaceae</taxon>
        <taxon>Alistipes</taxon>
    </lineage>
</organism>
<dbReference type="OrthoDB" id="9808686at2"/>
<dbReference type="RefSeq" id="WP_087401583.1">
    <property type="nucleotide sequence ID" value="NZ_NFHB01000003.1"/>
</dbReference>
<dbReference type="EMBL" id="NFHB01000003">
    <property type="protein sequence ID" value="OUN03817.1"/>
    <property type="molecule type" value="Genomic_DNA"/>
</dbReference>
<comment type="subcellular location">
    <subcellularLocation>
        <location evidence="1 8">Cell membrane</location>
        <topology evidence="1 8">Multi-pass membrane protein</topology>
    </subcellularLocation>
</comment>